<dbReference type="InterPro" id="IPR000795">
    <property type="entry name" value="T_Tr_GTP-bd_dom"/>
</dbReference>
<dbReference type="AlphaFoldDB" id="A0AAV5A684"/>
<dbReference type="Pfam" id="PF22042">
    <property type="entry name" value="EF-G_D2"/>
    <property type="match status" value="1"/>
</dbReference>
<dbReference type="Gene3D" id="3.30.70.240">
    <property type="match status" value="1"/>
</dbReference>
<organism evidence="6 7">
    <name type="scientific">Clathrus columnatus</name>
    <dbReference type="NCBI Taxonomy" id="1419009"/>
    <lineage>
        <taxon>Eukaryota</taxon>
        <taxon>Fungi</taxon>
        <taxon>Dikarya</taxon>
        <taxon>Basidiomycota</taxon>
        <taxon>Agaricomycotina</taxon>
        <taxon>Agaricomycetes</taxon>
        <taxon>Phallomycetidae</taxon>
        <taxon>Phallales</taxon>
        <taxon>Clathraceae</taxon>
        <taxon>Clathrus</taxon>
    </lineage>
</organism>
<evidence type="ECO:0000256" key="4">
    <source>
        <dbReference type="ARBA" id="ARBA00023134"/>
    </source>
</evidence>
<dbReference type="FunFam" id="3.40.50.300:FF:000514">
    <property type="entry name" value="Ribosome-releasing factor 2, mitochondrial"/>
    <property type="match status" value="1"/>
</dbReference>
<dbReference type="PANTHER" id="PTHR43261:SF1">
    <property type="entry name" value="RIBOSOME-RELEASING FACTOR 2, MITOCHONDRIAL"/>
    <property type="match status" value="1"/>
</dbReference>
<gene>
    <name evidence="6" type="ORF">Clacol_001622</name>
</gene>
<dbReference type="Pfam" id="PF14492">
    <property type="entry name" value="EFG_III"/>
    <property type="match status" value="1"/>
</dbReference>
<evidence type="ECO:0000256" key="3">
    <source>
        <dbReference type="ARBA" id="ARBA00023128"/>
    </source>
</evidence>
<dbReference type="Gene3D" id="3.40.50.300">
    <property type="entry name" value="P-loop containing nucleotide triphosphate hydrolases"/>
    <property type="match status" value="1"/>
</dbReference>
<dbReference type="PROSITE" id="PS00301">
    <property type="entry name" value="G_TR_1"/>
    <property type="match status" value="1"/>
</dbReference>
<dbReference type="InterPro" id="IPR027417">
    <property type="entry name" value="P-loop_NTPase"/>
</dbReference>
<sequence length="796" mass="87877">MLLQVVRRRLRLNVRNRYIHVSDAQDIRNIALVAHIDSGKTTLTESILHKSNYLPTPGSVDTGSTTTDFLPAERERGITIQSASIPVKWKHYTYNLIDTPGHADFGMEVESASRVIDGAVVLLDSVEGVEAQTRGVWRQLNRYNVPTRLLFLNKLDRPGASLHHSYMSVLANRLHPQPVILTLPVASFDDRHYATAEPGVQGIVDLIKWEVWKFKNDNTEVDIIPLPTTKENWIKDSPFSPSHPLVSHLPQGRTQVLDSLSMHSEDLLEYLLGLSSEPFSYLSVPSETILPKLRDMTLRQAVLPVLCGSALKHIGTDILLNYVGYLLANPLDVTSSPDLRSVPSHVQLLAWKVGWDKRMGWMTYVRIYSGTLKKGMSLLNVNRGTRERVSKLVLLYASQFEEVDELPFGSVGVILGLKSAYTGDTFVTAFGPSSTSGVLRDINTPSSVVSASVVPRSYADMHAVQDALNALVRTDPSARVDEQEGQLLLHGLGALHLEILEGRLRDEWGVQFQLGKRRVSYREGFAGGSEIDVNRTHEMQIGGSKVTVSLHVSIRAAEDHEKGDSWNGNVVVDNKGRLLPSPGSATGLNTLVTSLVEGLSNSLYNSYHTGLPRTRVHLTIHSYTLSEGAPVHALAAGAAHILRHLFNELGMGPLMEPYIKLKVEVVEEYIGPIIKDILEHQGDIVELSTQADVSSGSDAELSSSPSMDNIFPYKHDGLYVPPGWLTPCSGPAKVDGSHLRLKRSLRASAPLIQMLDYSARLRALSGGTGLFEMETEGFRNVSENRKWEILRELGRA</sequence>
<proteinExistence type="predicted"/>
<feature type="domain" description="Tr-type G" evidence="5">
    <location>
        <begin position="25"/>
        <end position="331"/>
    </location>
</feature>
<dbReference type="SUPFAM" id="SSF50447">
    <property type="entry name" value="Translation proteins"/>
    <property type="match status" value="1"/>
</dbReference>
<dbReference type="InterPro" id="IPR031157">
    <property type="entry name" value="G_TR_CS"/>
</dbReference>
<dbReference type="Gene3D" id="3.30.70.870">
    <property type="entry name" value="Elongation Factor G (Translational Gtpase), domain 3"/>
    <property type="match status" value="1"/>
</dbReference>
<keyword evidence="2" id="KW-0648">Protein biosynthesis</keyword>
<comment type="caution">
    <text evidence="6">The sequence shown here is derived from an EMBL/GenBank/DDBJ whole genome shotgun (WGS) entry which is preliminary data.</text>
</comment>
<dbReference type="GO" id="GO:0003924">
    <property type="term" value="F:GTPase activity"/>
    <property type="evidence" value="ECO:0007669"/>
    <property type="project" value="InterPro"/>
</dbReference>
<dbReference type="NCBIfam" id="TIGR00231">
    <property type="entry name" value="small_GTP"/>
    <property type="match status" value="1"/>
</dbReference>
<evidence type="ECO:0000256" key="2">
    <source>
        <dbReference type="ARBA" id="ARBA00022917"/>
    </source>
</evidence>
<dbReference type="InterPro" id="IPR005225">
    <property type="entry name" value="Small_GTP-bd"/>
</dbReference>
<dbReference type="InterPro" id="IPR041095">
    <property type="entry name" value="EFG_II"/>
</dbReference>
<evidence type="ECO:0000256" key="1">
    <source>
        <dbReference type="ARBA" id="ARBA00022741"/>
    </source>
</evidence>
<protein>
    <recommendedName>
        <fullName evidence="5">Tr-type G domain-containing protein</fullName>
    </recommendedName>
</protein>
<dbReference type="SUPFAM" id="SSF54980">
    <property type="entry name" value="EF-G C-terminal domain-like"/>
    <property type="match status" value="2"/>
</dbReference>
<dbReference type="GO" id="GO:0005759">
    <property type="term" value="C:mitochondrial matrix"/>
    <property type="evidence" value="ECO:0007669"/>
    <property type="project" value="UniProtKB-ARBA"/>
</dbReference>
<evidence type="ECO:0000313" key="7">
    <source>
        <dbReference type="Proteomes" id="UP001050691"/>
    </source>
</evidence>
<dbReference type="GO" id="GO:0032543">
    <property type="term" value="P:mitochondrial translation"/>
    <property type="evidence" value="ECO:0007669"/>
    <property type="project" value="TreeGrafter"/>
</dbReference>
<dbReference type="InterPro" id="IPR009000">
    <property type="entry name" value="Transl_B-barrel_sf"/>
</dbReference>
<dbReference type="Proteomes" id="UP001050691">
    <property type="component" value="Unassembled WGS sequence"/>
</dbReference>
<keyword evidence="1" id="KW-0547">Nucleotide-binding</keyword>
<keyword evidence="7" id="KW-1185">Reference proteome</keyword>
<accession>A0AAV5A684</accession>
<dbReference type="GO" id="GO:0005525">
    <property type="term" value="F:GTP binding"/>
    <property type="evidence" value="ECO:0007669"/>
    <property type="project" value="UniProtKB-KW"/>
</dbReference>
<evidence type="ECO:0000259" key="5">
    <source>
        <dbReference type="PROSITE" id="PS51722"/>
    </source>
</evidence>
<dbReference type="InterPro" id="IPR035647">
    <property type="entry name" value="EFG_III/V"/>
</dbReference>
<dbReference type="PANTHER" id="PTHR43261">
    <property type="entry name" value="TRANSLATION ELONGATION FACTOR G-RELATED"/>
    <property type="match status" value="1"/>
</dbReference>
<dbReference type="PRINTS" id="PR00315">
    <property type="entry name" value="ELONGATNFCT"/>
</dbReference>
<keyword evidence="4" id="KW-0342">GTP-binding</keyword>
<dbReference type="GO" id="GO:0032790">
    <property type="term" value="P:ribosome disassembly"/>
    <property type="evidence" value="ECO:0007669"/>
    <property type="project" value="TreeGrafter"/>
</dbReference>
<dbReference type="InterPro" id="IPR053905">
    <property type="entry name" value="EF-G-like_DII"/>
</dbReference>
<dbReference type="CDD" id="cd01514">
    <property type="entry name" value="Elongation_Factor_C"/>
    <property type="match status" value="1"/>
</dbReference>
<evidence type="ECO:0000313" key="6">
    <source>
        <dbReference type="EMBL" id="GJJ07420.1"/>
    </source>
</evidence>
<dbReference type="PROSITE" id="PS51722">
    <property type="entry name" value="G_TR_2"/>
    <property type="match status" value="1"/>
</dbReference>
<dbReference type="EMBL" id="BPWL01000002">
    <property type="protein sequence ID" value="GJJ07420.1"/>
    <property type="molecule type" value="Genomic_DNA"/>
</dbReference>
<dbReference type="SUPFAM" id="SSF52540">
    <property type="entry name" value="P-loop containing nucleoside triphosphate hydrolases"/>
    <property type="match status" value="1"/>
</dbReference>
<dbReference type="Pfam" id="PF00009">
    <property type="entry name" value="GTP_EFTU"/>
    <property type="match status" value="1"/>
</dbReference>
<name>A0AAV5A684_9AGAM</name>
<keyword evidence="3" id="KW-0496">Mitochondrion</keyword>
<dbReference type="Gene3D" id="2.40.30.10">
    <property type="entry name" value="Translation factors"/>
    <property type="match status" value="1"/>
</dbReference>
<reference evidence="6" key="1">
    <citation type="submission" date="2021-10" db="EMBL/GenBank/DDBJ databases">
        <title>De novo Genome Assembly of Clathrus columnatus (Basidiomycota, Fungi) Using Illumina and Nanopore Sequence Data.</title>
        <authorList>
            <person name="Ogiso-Tanaka E."/>
            <person name="Itagaki H."/>
            <person name="Hosoya T."/>
            <person name="Hosaka K."/>
        </authorList>
    </citation>
    <scope>NUCLEOTIDE SEQUENCE</scope>
    <source>
        <strain evidence="6">MO-923</strain>
    </source>
</reference>